<evidence type="ECO:0000313" key="2">
    <source>
        <dbReference type="Proteomes" id="UP001386955"/>
    </source>
</evidence>
<accession>A0AAN9T864</accession>
<organism evidence="1 2">
    <name type="scientific">Psophocarpus tetragonolobus</name>
    <name type="common">Winged bean</name>
    <name type="synonym">Dolichos tetragonolobus</name>
    <dbReference type="NCBI Taxonomy" id="3891"/>
    <lineage>
        <taxon>Eukaryota</taxon>
        <taxon>Viridiplantae</taxon>
        <taxon>Streptophyta</taxon>
        <taxon>Embryophyta</taxon>
        <taxon>Tracheophyta</taxon>
        <taxon>Spermatophyta</taxon>
        <taxon>Magnoliopsida</taxon>
        <taxon>eudicotyledons</taxon>
        <taxon>Gunneridae</taxon>
        <taxon>Pentapetalae</taxon>
        <taxon>rosids</taxon>
        <taxon>fabids</taxon>
        <taxon>Fabales</taxon>
        <taxon>Fabaceae</taxon>
        <taxon>Papilionoideae</taxon>
        <taxon>50 kb inversion clade</taxon>
        <taxon>NPAAA clade</taxon>
        <taxon>indigoferoid/millettioid clade</taxon>
        <taxon>Phaseoleae</taxon>
        <taxon>Psophocarpus</taxon>
    </lineage>
</organism>
<gene>
    <name evidence="1" type="ORF">VNO78_09500</name>
</gene>
<sequence length="238" mass="26810">MWEVFKHYESTKEVEIPSKLDKNGHRFGFVRFVGWNYRGPESMGQSASVQGISYDEAVKKLNRYDGSVLENANSPVTISSQILQYKSLAWPELSWVSDKDIVVEAAARRWEAMEKGLDLDEDKEIIASIQNAPITGNLLGIEQCNRVDPYVSPNRQTHNLSSLSGAEKRISEDLGREDLVKVGHEVRLVDSAAVWKALQNIGVVGTKADEWYKEEINRMEMRDKACKEGRDGGNHGQV</sequence>
<name>A0AAN9T864_PSOTE</name>
<reference evidence="1 2" key="1">
    <citation type="submission" date="2024-01" db="EMBL/GenBank/DDBJ databases">
        <title>The genomes of 5 underutilized Papilionoideae crops provide insights into root nodulation and disease resistanc.</title>
        <authorList>
            <person name="Jiang F."/>
        </authorList>
    </citation>
    <scope>NUCLEOTIDE SEQUENCE [LARGE SCALE GENOMIC DNA]</scope>
    <source>
        <strain evidence="1">DUOXIRENSHENG_FW03</strain>
        <tissue evidence="1">Leaves</tissue>
    </source>
</reference>
<protein>
    <submittedName>
        <fullName evidence="1">Uncharacterized protein</fullName>
    </submittedName>
</protein>
<proteinExistence type="predicted"/>
<keyword evidence="2" id="KW-1185">Reference proteome</keyword>
<dbReference type="EMBL" id="JAYMYS010000002">
    <property type="protein sequence ID" value="KAK7407547.1"/>
    <property type="molecule type" value="Genomic_DNA"/>
</dbReference>
<dbReference type="Proteomes" id="UP001386955">
    <property type="component" value="Unassembled WGS sequence"/>
</dbReference>
<evidence type="ECO:0000313" key="1">
    <source>
        <dbReference type="EMBL" id="KAK7407547.1"/>
    </source>
</evidence>
<comment type="caution">
    <text evidence="1">The sequence shown here is derived from an EMBL/GenBank/DDBJ whole genome shotgun (WGS) entry which is preliminary data.</text>
</comment>
<dbReference type="AlphaFoldDB" id="A0AAN9T864"/>